<dbReference type="EMBL" id="OV725077">
    <property type="protein sequence ID" value="CAH1390835.1"/>
    <property type="molecule type" value="Genomic_DNA"/>
</dbReference>
<evidence type="ECO:0000313" key="2">
    <source>
        <dbReference type="Proteomes" id="UP001152798"/>
    </source>
</evidence>
<gene>
    <name evidence="1" type="ORF">NEZAVI_LOCUS1964</name>
</gene>
<dbReference type="Proteomes" id="UP001152798">
    <property type="component" value="Chromosome 1"/>
</dbReference>
<proteinExistence type="predicted"/>
<keyword evidence="2" id="KW-1185">Reference proteome</keyword>
<name>A0A9P0E6E4_NEZVI</name>
<organism evidence="1 2">
    <name type="scientific">Nezara viridula</name>
    <name type="common">Southern green stink bug</name>
    <name type="synonym">Cimex viridulus</name>
    <dbReference type="NCBI Taxonomy" id="85310"/>
    <lineage>
        <taxon>Eukaryota</taxon>
        <taxon>Metazoa</taxon>
        <taxon>Ecdysozoa</taxon>
        <taxon>Arthropoda</taxon>
        <taxon>Hexapoda</taxon>
        <taxon>Insecta</taxon>
        <taxon>Pterygota</taxon>
        <taxon>Neoptera</taxon>
        <taxon>Paraneoptera</taxon>
        <taxon>Hemiptera</taxon>
        <taxon>Heteroptera</taxon>
        <taxon>Panheteroptera</taxon>
        <taxon>Pentatomomorpha</taxon>
        <taxon>Pentatomoidea</taxon>
        <taxon>Pentatomidae</taxon>
        <taxon>Pentatominae</taxon>
        <taxon>Nezara</taxon>
    </lineage>
</organism>
<evidence type="ECO:0000313" key="1">
    <source>
        <dbReference type="EMBL" id="CAH1390835.1"/>
    </source>
</evidence>
<protein>
    <submittedName>
        <fullName evidence="1">Uncharacterized protein</fullName>
    </submittedName>
</protein>
<dbReference type="AlphaFoldDB" id="A0A9P0E6E4"/>
<reference evidence="1" key="1">
    <citation type="submission" date="2022-01" db="EMBL/GenBank/DDBJ databases">
        <authorList>
            <person name="King R."/>
        </authorList>
    </citation>
    <scope>NUCLEOTIDE SEQUENCE</scope>
</reference>
<sequence length="75" mass="8079">MNELFGAEVVRAGCTVCLPVPRSPSSVAFTKGTNFKEARSRVESRSNSQGQVNSAVAAKEHSRVHHCLGLALRKL</sequence>
<accession>A0A9P0E6E4</accession>